<proteinExistence type="inferred from homology"/>
<comment type="similarity">
    <text evidence="2">Belongs to the Orn/Lys/Arg decarboxylase class-I family.</text>
</comment>
<dbReference type="Proteomes" id="UP000194903">
    <property type="component" value="Unassembled WGS sequence"/>
</dbReference>
<comment type="caution">
    <text evidence="8">The sequence shown here is derived from an EMBL/GenBank/DDBJ whole genome shotgun (WGS) entry which is preliminary data.</text>
</comment>
<feature type="domain" description="Orn/Lys/Arg decarboxylase C-terminal" evidence="7">
    <location>
        <begin position="422"/>
        <end position="464"/>
    </location>
</feature>
<keyword evidence="5" id="KW-0456">Lyase</keyword>
<dbReference type="GO" id="GO:0016831">
    <property type="term" value="F:carboxy-lyase activity"/>
    <property type="evidence" value="ECO:0007669"/>
    <property type="project" value="UniProtKB-KW"/>
</dbReference>
<dbReference type="Pfam" id="PF01276">
    <property type="entry name" value="OKR_DC_1"/>
    <property type="match status" value="1"/>
</dbReference>
<evidence type="ECO:0000259" key="7">
    <source>
        <dbReference type="Pfam" id="PF03711"/>
    </source>
</evidence>
<dbReference type="PANTHER" id="PTHR43277">
    <property type="entry name" value="ARGININE DECARBOXYLASE"/>
    <property type="match status" value="1"/>
</dbReference>
<evidence type="ECO:0000259" key="6">
    <source>
        <dbReference type="Pfam" id="PF01276"/>
    </source>
</evidence>
<evidence type="ECO:0000256" key="4">
    <source>
        <dbReference type="ARBA" id="ARBA00022898"/>
    </source>
</evidence>
<dbReference type="PANTHER" id="PTHR43277:SF4">
    <property type="entry name" value="ARGININE DECARBOXYLASE"/>
    <property type="match status" value="1"/>
</dbReference>
<dbReference type="Pfam" id="PF03711">
    <property type="entry name" value="OKR_DC_1_C"/>
    <property type="match status" value="1"/>
</dbReference>
<protein>
    <recommendedName>
        <fullName evidence="10">Orn/Lys/Arg decarboxylases family 1 pyridoxal-P attachment site domain-containing protein</fullName>
    </recommendedName>
</protein>
<evidence type="ECO:0000256" key="1">
    <source>
        <dbReference type="ARBA" id="ARBA00001933"/>
    </source>
</evidence>
<dbReference type="InterPro" id="IPR015421">
    <property type="entry name" value="PyrdxlP-dep_Trfase_major"/>
</dbReference>
<dbReference type="InterPro" id="IPR015424">
    <property type="entry name" value="PyrdxlP-dep_Trfase"/>
</dbReference>
<dbReference type="Gene3D" id="3.90.100.10">
    <property type="entry name" value="Orn/Lys/Arg decarboxylase, C-terminal domain"/>
    <property type="match status" value="1"/>
</dbReference>
<evidence type="ECO:0000256" key="3">
    <source>
        <dbReference type="ARBA" id="ARBA00022793"/>
    </source>
</evidence>
<dbReference type="InterPro" id="IPR008286">
    <property type="entry name" value="Prn/Lys/Arg_de-COase_C"/>
</dbReference>
<organism evidence="8 9">
    <name type="scientific">Butyricicoccus porcorum</name>
    <dbReference type="NCBI Taxonomy" id="1945634"/>
    <lineage>
        <taxon>Bacteria</taxon>
        <taxon>Bacillati</taxon>
        <taxon>Bacillota</taxon>
        <taxon>Clostridia</taxon>
        <taxon>Eubacteriales</taxon>
        <taxon>Butyricicoccaceae</taxon>
        <taxon>Butyricicoccus</taxon>
    </lineage>
</organism>
<evidence type="ECO:0000313" key="8">
    <source>
        <dbReference type="EMBL" id="OUM20595.1"/>
    </source>
</evidence>
<comment type="cofactor">
    <cofactor evidence="1">
        <name>pyridoxal 5'-phosphate</name>
        <dbReference type="ChEBI" id="CHEBI:597326"/>
    </cofactor>
</comment>
<name>A0A252F488_9FIRM</name>
<dbReference type="AlphaFoldDB" id="A0A252F488"/>
<dbReference type="InterPro" id="IPR000310">
    <property type="entry name" value="Orn/Lys/Arg_deCO2ase_major_dom"/>
</dbReference>
<dbReference type="Gene3D" id="3.40.640.10">
    <property type="entry name" value="Type I PLP-dependent aspartate aminotransferase-like (Major domain)"/>
    <property type="match status" value="1"/>
</dbReference>
<sequence length="491" mass="53055">MSITAIPPFWTSTRCTSAHSYQRNMSDAFLYQQLRKQAAQKAARFHMPGHKGKPVLPELNHPFAIDYTEIEGTGNLYAGDEPILSAERAAARYYGAADCLFLTGGSTQALMTAIAAAVPAGGTLLVDRNCHKAVTHAMALLDLTPEFIVPHPLDETGLPGRIDPQEVEDAFARAPQAAALLVTSPNYYGVMQEIPALAELCHAHGVPLLVDAAHSAHFPAVGVPSAIEQGADLAAVSTHKTLPALGQSAILLSSGRIPFDTLLETAPMFGTSSPSYVLLASIDLARAWLEGEGAAAYARCAQRVAALRREIDRTTVFSALTDEIVPLDPCRLTVRCRGTNVTGHELNEILHADFGIDVEMSDRDHIVCICTGADTERAYARLMGALRDSRFCRGPQEPIPLLPFPAPQRACSVRQAWFAARREVPLAQAAGRICARPLTPYPPGVPLLYPGERIGQVHIEFLRAGWYTDTAPICVMDETGIPERKAHYADI</sequence>
<evidence type="ECO:0000256" key="5">
    <source>
        <dbReference type="ARBA" id="ARBA00023239"/>
    </source>
</evidence>
<dbReference type="OrthoDB" id="9815233at2"/>
<evidence type="ECO:0008006" key="10">
    <source>
        <dbReference type="Google" id="ProtNLM"/>
    </source>
</evidence>
<reference evidence="8 9" key="1">
    <citation type="submission" date="2017-05" db="EMBL/GenBank/DDBJ databases">
        <title>Butyricicoccus porcorum sp. nov. a butyrate-producing bacterium from the swine intestinal tract.</title>
        <authorList>
            <person name="Trachsel J."/>
            <person name="Humphrey S."/>
            <person name="Allen H.K."/>
        </authorList>
    </citation>
    <scope>NUCLEOTIDE SEQUENCE [LARGE SCALE GENOMIC DNA]</scope>
    <source>
        <strain evidence="8">BB10</strain>
    </source>
</reference>
<dbReference type="InterPro" id="IPR052357">
    <property type="entry name" value="Orn_Lys_Arg_decarboxylase-I"/>
</dbReference>
<keyword evidence="4" id="KW-0663">Pyridoxal phosphate</keyword>
<gene>
    <name evidence="8" type="ORF">CBW42_07130</name>
</gene>
<accession>A0A252F488</accession>
<dbReference type="EMBL" id="NHOC01000005">
    <property type="protein sequence ID" value="OUM20595.1"/>
    <property type="molecule type" value="Genomic_DNA"/>
</dbReference>
<keyword evidence="3" id="KW-0210">Decarboxylase</keyword>
<dbReference type="RefSeq" id="WP_087019165.1">
    <property type="nucleotide sequence ID" value="NZ_NHOC01000005.1"/>
</dbReference>
<feature type="domain" description="Orn/Lys/Arg decarboxylases family 1 pyridoxal-P attachment site" evidence="6">
    <location>
        <begin position="30"/>
        <end position="315"/>
    </location>
</feature>
<keyword evidence="9" id="KW-1185">Reference proteome</keyword>
<evidence type="ECO:0000256" key="2">
    <source>
        <dbReference type="ARBA" id="ARBA00010671"/>
    </source>
</evidence>
<evidence type="ECO:0000313" key="9">
    <source>
        <dbReference type="Proteomes" id="UP000194903"/>
    </source>
</evidence>
<dbReference type="SUPFAM" id="SSF53383">
    <property type="entry name" value="PLP-dependent transferases"/>
    <property type="match status" value="1"/>
</dbReference>